<dbReference type="Proteomes" id="UP001215216">
    <property type="component" value="Chromosome"/>
</dbReference>
<keyword evidence="4 6" id="KW-1133">Transmembrane helix</keyword>
<evidence type="ECO:0000313" key="9">
    <source>
        <dbReference type="Proteomes" id="UP001215216"/>
    </source>
</evidence>
<protein>
    <submittedName>
        <fullName evidence="8">FtsQ-type POTRA domain-containing protein</fullName>
    </submittedName>
</protein>
<accession>A0ABY8G0S7</accession>
<keyword evidence="3 6" id="KW-0812">Transmembrane</keyword>
<evidence type="ECO:0000256" key="2">
    <source>
        <dbReference type="ARBA" id="ARBA00022618"/>
    </source>
</evidence>
<evidence type="ECO:0000256" key="6">
    <source>
        <dbReference type="SAM" id="Phobius"/>
    </source>
</evidence>
<dbReference type="EMBL" id="CP121208">
    <property type="protein sequence ID" value="WFM82801.1"/>
    <property type="molecule type" value="Genomic_DNA"/>
</dbReference>
<dbReference type="RefSeq" id="WP_278012227.1">
    <property type="nucleotide sequence ID" value="NZ_CP121208.1"/>
</dbReference>
<evidence type="ECO:0000256" key="1">
    <source>
        <dbReference type="ARBA" id="ARBA00022475"/>
    </source>
</evidence>
<keyword evidence="9" id="KW-1185">Reference proteome</keyword>
<keyword evidence="2" id="KW-0132">Cell division</keyword>
<dbReference type="InterPro" id="IPR013685">
    <property type="entry name" value="POTRA_FtsQ_type"/>
</dbReference>
<name>A0ABY8G0S7_9ACTO</name>
<sequence>MKSKPRRLSLRRFKGAIEHLRHPSGDELSLRRAERRRERQRSFARRLGIWISVLVIASLIVWTVFGSSLLRYRYSASDVTIVGTPGALTKAKIEKAARSLEGTLLVTMDIDAIEKQLMDDIPEASSITIDRQFPRTLAISARAARPVACIGNAENCTAVTEKGRTMEADAKMKSGLPILKAPGSSQKAQANTRLGISVLAALPPKLLGQVKGIDISEAGLISMELNGSKKVYWGDVSENALKGKIVMSLIHTGASQIDVSSPSSPVTK</sequence>
<dbReference type="InterPro" id="IPR050487">
    <property type="entry name" value="FtsQ_DivIB"/>
</dbReference>
<evidence type="ECO:0000259" key="7">
    <source>
        <dbReference type="Pfam" id="PF08478"/>
    </source>
</evidence>
<proteinExistence type="predicted"/>
<keyword evidence="5" id="KW-0131">Cell cycle</keyword>
<keyword evidence="1" id="KW-1003">Cell membrane</keyword>
<keyword evidence="6" id="KW-0472">Membrane</keyword>
<gene>
    <name evidence="8" type="ORF">P7079_05175</name>
</gene>
<evidence type="ECO:0000256" key="5">
    <source>
        <dbReference type="ARBA" id="ARBA00023306"/>
    </source>
</evidence>
<feature type="domain" description="POTRA" evidence="7">
    <location>
        <begin position="76"/>
        <end position="139"/>
    </location>
</feature>
<feature type="transmembrane region" description="Helical" evidence="6">
    <location>
        <begin position="47"/>
        <end position="65"/>
    </location>
</feature>
<dbReference type="PANTHER" id="PTHR37820:SF1">
    <property type="entry name" value="CELL DIVISION PROTEIN FTSQ"/>
    <property type="match status" value="1"/>
</dbReference>
<dbReference type="Pfam" id="PF08478">
    <property type="entry name" value="POTRA_1"/>
    <property type="match status" value="1"/>
</dbReference>
<dbReference type="Gene3D" id="3.10.20.310">
    <property type="entry name" value="membrane protein fhac"/>
    <property type="match status" value="1"/>
</dbReference>
<evidence type="ECO:0000256" key="4">
    <source>
        <dbReference type="ARBA" id="ARBA00022989"/>
    </source>
</evidence>
<organism evidence="8 9">
    <name type="scientific">Arcanobacterium canis</name>
    <dbReference type="NCBI Taxonomy" id="999183"/>
    <lineage>
        <taxon>Bacteria</taxon>
        <taxon>Bacillati</taxon>
        <taxon>Actinomycetota</taxon>
        <taxon>Actinomycetes</taxon>
        <taxon>Actinomycetales</taxon>
        <taxon>Actinomycetaceae</taxon>
        <taxon>Arcanobacterium</taxon>
    </lineage>
</organism>
<reference evidence="8 9" key="1">
    <citation type="submission" date="2023-03" db="EMBL/GenBank/DDBJ databases">
        <title>Complete genome of Arcanobacterium canis strain DSM 25104 isolated in 2010 from a canine otitis externa in Germany.</title>
        <authorList>
            <person name="Borowiak M."/>
            <person name="Kreitlow A."/>
            <person name="Malorny B."/>
            <person name="Laemmler C."/>
            <person name="Prenger-Berninghoff E."/>
            <person name="Ploetz M."/>
            <person name="Abdulmawjood A."/>
        </authorList>
    </citation>
    <scope>NUCLEOTIDE SEQUENCE [LARGE SCALE GENOMIC DNA]</scope>
    <source>
        <strain evidence="8 9">DSM 25104</strain>
    </source>
</reference>
<evidence type="ECO:0000256" key="3">
    <source>
        <dbReference type="ARBA" id="ARBA00022692"/>
    </source>
</evidence>
<evidence type="ECO:0000313" key="8">
    <source>
        <dbReference type="EMBL" id="WFM82801.1"/>
    </source>
</evidence>
<dbReference type="PANTHER" id="PTHR37820">
    <property type="entry name" value="CELL DIVISION PROTEIN DIVIB"/>
    <property type="match status" value="1"/>
</dbReference>